<dbReference type="HOGENOM" id="CLU_3096185_0_0_9"/>
<gene>
    <name evidence="1" type="ORF">RUMOBE_02221</name>
</gene>
<proteinExistence type="predicted"/>
<evidence type="ECO:0000313" key="2">
    <source>
        <dbReference type="Proteomes" id="UP000006002"/>
    </source>
</evidence>
<organism evidence="1 2">
    <name type="scientific">Blautia obeum ATCC 29174</name>
    <dbReference type="NCBI Taxonomy" id="411459"/>
    <lineage>
        <taxon>Bacteria</taxon>
        <taxon>Bacillati</taxon>
        <taxon>Bacillota</taxon>
        <taxon>Clostridia</taxon>
        <taxon>Lachnospirales</taxon>
        <taxon>Lachnospiraceae</taxon>
        <taxon>Blautia</taxon>
    </lineage>
</organism>
<sequence length="51" mass="5932">MKYERKIIPSYNETLRACFTVVKSNLSKISAFYLKFSKESGCLYIVSAFKK</sequence>
<reference evidence="1 2" key="2">
    <citation type="submission" date="2007-04" db="EMBL/GenBank/DDBJ databases">
        <title>Draft genome sequence of Ruminococcus obeum (ATCC 29174).</title>
        <authorList>
            <person name="Sudarsanam P."/>
            <person name="Ley R."/>
            <person name="Guruge J."/>
            <person name="Turnbaugh P.J."/>
            <person name="Mahowald M."/>
            <person name="Liep D."/>
            <person name="Gordon J."/>
        </authorList>
    </citation>
    <scope>NUCLEOTIDE SEQUENCE [LARGE SCALE GENOMIC DNA]</scope>
    <source>
        <strain evidence="1 2">ATCC 29174</strain>
    </source>
</reference>
<dbReference type="Proteomes" id="UP000006002">
    <property type="component" value="Unassembled WGS sequence"/>
</dbReference>
<dbReference type="AlphaFoldDB" id="A5ZT92"/>
<name>A5ZT92_9FIRM</name>
<reference evidence="1 2" key="1">
    <citation type="submission" date="2007-03" db="EMBL/GenBank/DDBJ databases">
        <authorList>
            <person name="Fulton L."/>
            <person name="Clifton S."/>
            <person name="Fulton B."/>
            <person name="Xu J."/>
            <person name="Minx P."/>
            <person name="Pepin K.H."/>
            <person name="Johnson M."/>
            <person name="Thiruvilangam P."/>
            <person name="Bhonagiri V."/>
            <person name="Nash W.E."/>
            <person name="Mardis E.R."/>
            <person name="Wilson R.K."/>
        </authorList>
    </citation>
    <scope>NUCLEOTIDE SEQUENCE [LARGE SCALE GENOMIC DNA]</scope>
    <source>
        <strain evidence="1 2">ATCC 29174</strain>
    </source>
</reference>
<accession>A5ZT92</accession>
<comment type="caution">
    <text evidence="1">The sequence shown here is derived from an EMBL/GenBank/DDBJ whole genome shotgun (WGS) entry which is preliminary data.</text>
</comment>
<evidence type="ECO:0000313" key="1">
    <source>
        <dbReference type="EMBL" id="EDM87316.1"/>
    </source>
</evidence>
<dbReference type="EMBL" id="AAVO02000008">
    <property type="protein sequence ID" value="EDM87316.1"/>
    <property type="molecule type" value="Genomic_DNA"/>
</dbReference>
<protein>
    <submittedName>
        <fullName evidence="1">Uncharacterized protein</fullName>
    </submittedName>
</protein>